<organism evidence="2 3">
    <name type="scientific">Halopseudomonas sabulinigri</name>
    <dbReference type="NCBI Taxonomy" id="472181"/>
    <lineage>
        <taxon>Bacteria</taxon>
        <taxon>Pseudomonadati</taxon>
        <taxon>Pseudomonadota</taxon>
        <taxon>Gammaproteobacteria</taxon>
        <taxon>Pseudomonadales</taxon>
        <taxon>Pseudomonadaceae</taxon>
        <taxon>Halopseudomonas</taxon>
    </lineage>
</organism>
<gene>
    <name evidence="2" type="ORF">SAMN05216271_0807</name>
</gene>
<dbReference type="STRING" id="472181.SAMN05216271_0807"/>
<dbReference type="AlphaFoldDB" id="A0A1H1N7T4"/>
<dbReference type="Proteomes" id="UP000243413">
    <property type="component" value="Chromosome I"/>
</dbReference>
<feature type="chain" id="PRO_5009255222" evidence="1">
    <location>
        <begin position="20"/>
        <end position="184"/>
    </location>
</feature>
<evidence type="ECO:0000313" key="3">
    <source>
        <dbReference type="Proteomes" id="UP000243413"/>
    </source>
</evidence>
<dbReference type="EMBL" id="LT629763">
    <property type="protein sequence ID" value="SDR95066.1"/>
    <property type="molecule type" value="Genomic_DNA"/>
</dbReference>
<evidence type="ECO:0000313" key="2">
    <source>
        <dbReference type="EMBL" id="SDR95066.1"/>
    </source>
</evidence>
<keyword evidence="1" id="KW-0732">Signal</keyword>
<evidence type="ECO:0000256" key="1">
    <source>
        <dbReference type="SAM" id="SignalP"/>
    </source>
</evidence>
<protein>
    <submittedName>
        <fullName evidence="2">Uncharacterized protein</fullName>
    </submittedName>
</protein>
<accession>A0A1H1N7T4</accession>
<reference evidence="3" key="1">
    <citation type="submission" date="2016-10" db="EMBL/GenBank/DDBJ databases">
        <authorList>
            <person name="Varghese N."/>
            <person name="Submissions S."/>
        </authorList>
    </citation>
    <scope>NUCLEOTIDE SEQUENCE [LARGE SCALE GENOMIC DNA]</scope>
    <source>
        <strain evidence="3">JCM 14963</strain>
    </source>
</reference>
<sequence>MKALLAGALLLLAVGSAQHSQARSMAQEVRLPHVQGWQITATRKIRSVTCSAQQSATDGQQLYLSVRALPDDAFAWNLQFTSRDRTVTAGVQQAAASLLVNGVPASTGSVVAIGDSTRRYVRFEFAPLAGNVAAIKPASAVELTAPGLAPLGITALAPLITALEQCQRDSLNSGFWNNATTRCN</sequence>
<proteinExistence type="predicted"/>
<dbReference type="RefSeq" id="WP_157719296.1">
    <property type="nucleotide sequence ID" value="NZ_LT629763.1"/>
</dbReference>
<feature type="signal peptide" evidence="1">
    <location>
        <begin position="1"/>
        <end position="19"/>
    </location>
</feature>
<name>A0A1H1N7T4_9GAMM</name>